<comment type="caution">
    <text evidence="3">The sequence shown here is derived from an EMBL/GenBank/DDBJ whole genome shotgun (WGS) entry which is preliminary data.</text>
</comment>
<keyword evidence="1" id="KW-1133">Transmembrane helix</keyword>
<feature type="domain" description="Agenet-like" evidence="2">
    <location>
        <begin position="25"/>
        <end position="75"/>
    </location>
</feature>
<dbReference type="PANTHER" id="PTHR31917:SF80">
    <property type="entry name" value="AGENET DOMAIN-CONTAINING PROTEIN-RELATED"/>
    <property type="match status" value="1"/>
</dbReference>
<keyword evidence="4" id="KW-1185">Reference proteome</keyword>
<evidence type="ECO:0000313" key="3">
    <source>
        <dbReference type="EMBL" id="CAI0402554.1"/>
    </source>
</evidence>
<evidence type="ECO:0000256" key="1">
    <source>
        <dbReference type="SAM" id="Phobius"/>
    </source>
</evidence>
<dbReference type="PANTHER" id="PTHR31917">
    <property type="entry name" value="AGENET DOMAIN-CONTAINING PROTEIN-RELATED"/>
    <property type="match status" value="1"/>
</dbReference>
<protein>
    <recommendedName>
        <fullName evidence="2">Agenet-like domain-containing protein</fullName>
    </recommendedName>
</protein>
<dbReference type="InterPro" id="IPR008395">
    <property type="entry name" value="Agenet-like_dom"/>
</dbReference>
<dbReference type="Proteomes" id="UP001154282">
    <property type="component" value="Unassembled WGS sequence"/>
</dbReference>
<keyword evidence="1" id="KW-0812">Transmembrane</keyword>
<keyword evidence="1" id="KW-0472">Membrane</keyword>
<reference evidence="3" key="1">
    <citation type="submission" date="2022-08" db="EMBL/GenBank/DDBJ databases">
        <authorList>
            <person name="Gutierrez-Valencia J."/>
        </authorList>
    </citation>
    <scope>NUCLEOTIDE SEQUENCE</scope>
</reference>
<dbReference type="EMBL" id="CAMGYJ010000004">
    <property type="protein sequence ID" value="CAI0402554.1"/>
    <property type="molecule type" value="Genomic_DNA"/>
</dbReference>
<proteinExistence type="predicted"/>
<dbReference type="Pfam" id="PF05641">
    <property type="entry name" value="Agenet"/>
    <property type="match status" value="1"/>
</dbReference>
<dbReference type="AlphaFoldDB" id="A0AAV0J0Z7"/>
<sequence length="75" mass="8621">MLGKLYSYATLVIYVGFTLDLCVFEAISDDPGFRGSWFAGTVIRREAKNPNRYVVEYDQLYEDESGEKLLQETLD</sequence>
<evidence type="ECO:0000259" key="2">
    <source>
        <dbReference type="Pfam" id="PF05641"/>
    </source>
</evidence>
<name>A0AAV0J0Z7_9ROSI</name>
<organism evidence="3 4">
    <name type="scientific">Linum tenue</name>
    <dbReference type="NCBI Taxonomy" id="586396"/>
    <lineage>
        <taxon>Eukaryota</taxon>
        <taxon>Viridiplantae</taxon>
        <taxon>Streptophyta</taxon>
        <taxon>Embryophyta</taxon>
        <taxon>Tracheophyta</taxon>
        <taxon>Spermatophyta</taxon>
        <taxon>Magnoliopsida</taxon>
        <taxon>eudicotyledons</taxon>
        <taxon>Gunneridae</taxon>
        <taxon>Pentapetalae</taxon>
        <taxon>rosids</taxon>
        <taxon>fabids</taxon>
        <taxon>Malpighiales</taxon>
        <taxon>Linaceae</taxon>
        <taxon>Linum</taxon>
    </lineage>
</organism>
<evidence type="ECO:0000313" key="4">
    <source>
        <dbReference type="Proteomes" id="UP001154282"/>
    </source>
</evidence>
<accession>A0AAV0J0Z7</accession>
<gene>
    <name evidence="3" type="ORF">LITE_LOCUS11661</name>
</gene>
<feature type="transmembrane region" description="Helical" evidence="1">
    <location>
        <begin position="6"/>
        <end position="27"/>
    </location>
</feature>